<dbReference type="Proteomes" id="UP000309594">
    <property type="component" value="Unassembled WGS sequence"/>
</dbReference>
<gene>
    <name evidence="2" type="ORF">FBD94_14945</name>
</gene>
<dbReference type="EMBL" id="SWDX01000005">
    <property type="protein sequence ID" value="TKC60206.1"/>
    <property type="molecule type" value="Genomic_DNA"/>
</dbReference>
<accession>A0A4V5PCG0</accession>
<evidence type="ECO:0000256" key="1">
    <source>
        <dbReference type="SAM" id="SignalP"/>
    </source>
</evidence>
<feature type="signal peptide" evidence="1">
    <location>
        <begin position="1"/>
        <end position="22"/>
    </location>
</feature>
<protein>
    <recommendedName>
        <fullName evidence="4">PKD-like family protein</fullName>
    </recommendedName>
</protein>
<reference evidence="2 3" key="1">
    <citation type="submission" date="2019-04" db="EMBL/GenBank/DDBJ databases">
        <title>Pedobacter sp. RP-1-16 sp. nov., isolated from Arctic soil.</title>
        <authorList>
            <person name="Dahal R.H."/>
            <person name="Kim D.-U."/>
        </authorList>
    </citation>
    <scope>NUCLEOTIDE SEQUENCE [LARGE SCALE GENOMIC DNA]</scope>
    <source>
        <strain evidence="2 3">RP-1-16</strain>
    </source>
</reference>
<sequence>MKAITKKICLFLFIAISFLACKKDLSSLDNNKIDGVVVDATGTDVLNVFQFDHLVVKPKITTSLKETDLTYEWRINIIPSDTTSLILGTTKDLDAEIRLKPNNSLDYHQLKYIITDKSTGLKYITVWKVNVRNSIGEGLVIAETSADGISSDISHIMSPLVTPDYASESIKRHVYSAINGKTIPGLIKEMLYTNVANANSIIATTPTSITTIRTLDYTFSAANDDLFFGHVGTYKPEAIYKVKQSEVYVENGKMAGSYLSITKKFGLPFDFKYQVPGQLAINAYSDDVKVAANFYDEKNGYFVYMPSVSTYGDRTMYPYPSISGGAFNPGNLPNKLNIAAGVGVGEDILHVLKDKTTGKLELYVLDKGGFNSDDWVTIPPTPKAFYDMSNAPGINEATKFVLLDNQKVLYYATANKIYAMLYGDATPTFQERYTLTAGETIGTLQIYRQSDYPYGELYLPTNNKQLIMSTYNGTEGKLYIMPMINIGIGNIDLPNIKSYGGFGKITAITTQK</sequence>
<name>A0A4V5PCG0_9SPHI</name>
<dbReference type="InterPro" id="IPR032183">
    <property type="entry name" value="PKD-like"/>
</dbReference>
<dbReference type="AlphaFoldDB" id="A0A4V5PCG0"/>
<evidence type="ECO:0008006" key="4">
    <source>
        <dbReference type="Google" id="ProtNLM"/>
    </source>
</evidence>
<dbReference type="Pfam" id="PF16407">
    <property type="entry name" value="PKD_2"/>
    <property type="match status" value="1"/>
</dbReference>
<feature type="chain" id="PRO_5020570793" description="PKD-like family protein" evidence="1">
    <location>
        <begin position="23"/>
        <end position="512"/>
    </location>
</feature>
<dbReference type="PROSITE" id="PS51257">
    <property type="entry name" value="PROKAR_LIPOPROTEIN"/>
    <property type="match status" value="1"/>
</dbReference>
<dbReference type="RefSeq" id="WP_136880768.1">
    <property type="nucleotide sequence ID" value="NZ_SWDX01000005.1"/>
</dbReference>
<keyword evidence="1" id="KW-0732">Signal</keyword>
<proteinExistence type="predicted"/>
<organism evidence="2 3">
    <name type="scientific">Pedobacter hiemivivus</name>
    <dbReference type="NCBI Taxonomy" id="2530454"/>
    <lineage>
        <taxon>Bacteria</taxon>
        <taxon>Pseudomonadati</taxon>
        <taxon>Bacteroidota</taxon>
        <taxon>Sphingobacteriia</taxon>
        <taxon>Sphingobacteriales</taxon>
        <taxon>Sphingobacteriaceae</taxon>
        <taxon>Pedobacter</taxon>
    </lineage>
</organism>
<evidence type="ECO:0000313" key="3">
    <source>
        <dbReference type="Proteomes" id="UP000309594"/>
    </source>
</evidence>
<evidence type="ECO:0000313" key="2">
    <source>
        <dbReference type="EMBL" id="TKC60206.1"/>
    </source>
</evidence>
<comment type="caution">
    <text evidence="2">The sequence shown here is derived from an EMBL/GenBank/DDBJ whole genome shotgun (WGS) entry which is preliminary data.</text>
</comment>